<protein>
    <recommendedName>
        <fullName evidence="3">Phage head-tail adapter protein</fullName>
    </recommendedName>
</protein>
<sequence>MPSLKQSVQNGQHISKDDVCFLMSSTIILDEMLQEIETTLPELVYCAPVSIGQREFSVTMQVGLKAQLTLIIDHDEYDGEKEVEYNRVKYSIYRTFVRNDGDIELYCEVRKGVN</sequence>
<dbReference type="EMBL" id="SZPV01000031">
    <property type="protein sequence ID" value="TKI60513.1"/>
    <property type="molecule type" value="Genomic_DNA"/>
</dbReference>
<name>A0ABY2T7W6_9BACI</name>
<organism evidence="1 2">
    <name type="scientific">Lysinibacillus varians</name>
    <dbReference type="NCBI Taxonomy" id="1145276"/>
    <lineage>
        <taxon>Bacteria</taxon>
        <taxon>Bacillati</taxon>
        <taxon>Bacillota</taxon>
        <taxon>Bacilli</taxon>
        <taxon>Bacillales</taxon>
        <taxon>Bacillaceae</taxon>
        <taxon>Lysinibacillus</taxon>
    </lineage>
</organism>
<accession>A0ABY2T7W6</accession>
<reference evidence="1 2" key="1">
    <citation type="submission" date="2019-04" db="EMBL/GenBank/DDBJ databases">
        <title>Lysinibacillus genome sequencing.</title>
        <authorList>
            <person name="Dunlap C."/>
        </authorList>
    </citation>
    <scope>NUCLEOTIDE SEQUENCE [LARGE SCALE GENOMIC DNA]</scope>
    <source>
        <strain evidence="1 2">NBRC 109424</strain>
    </source>
</reference>
<comment type="caution">
    <text evidence="1">The sequence shown here is derived from an EMBL/GenBank/DDBJ whole genome shotgun (WGS) entry which is preliminary data.</text>
</comment>
<proteinExistence type="predicted"/>
<dbReference type="Proteomes" id="UP000308539">
    <property type="component" value="Unassembled WGS sequence"/>
</dbReference>
<dbReference type="RefSeq" id="WP_025220556.1">
    <property type="nucleotide sequence ID" value="NZ_CP006837.1"/>
</dbReference>
<evidence type="ECO:0008006" key="3">
    <source>
        <dbReference type="Google" id="ProtNLM"/>
    </source>
</evidence>
<keyword evidence="2" id="KW-1185">Reference proteome</keyword>
<evidence type="ECO:0000313" key="1">
    <source>
        <dbReference type="EMBL" id="TKI60513.1"/>
    </source>
</evidence>
<evidence type="ECO:0000313" key="2">
    <source>
        <dbReference type="Proteomes" id="UP000308539"/>
    </source>
</evidence>
<gene>
    <name evidence="1" type="ORF">FC752_15110</name>
</gene>